<comment type="subcellular location">
    <subcellularLocation>
        <location evidence="1">Membrane</location>
        <topology evidence="1">Multi-pass membrane protein</topology>
    </subcellularLocation>
</comment>
<feature type="domain" description="Major facilitator superfamily (MFS) profile" evidence="9">
    <location>
        <begin position="41"/>
        <end position="532"/>
    </location>
</feature>
<dbReference type="InterPro" id="IPR036259">
    <property type="entry name" value="MFS_trans_sf"/>
</dbReference>
<feature type="transmembrane region" description="Helical" evidence="8">
    <location>
        <begin position="302"/>
        <end position="321"/>
    </location>
</feature>
<dbReference type="Proteomes" id="UP001390339">
    <property type="component" value="Unassembled WGS sequence"/>
</dbReference>
<accession>A0ABR2JGK0</accession>
<keyword evidence="6" id="KW-0325">Glycoprotein</keyword>
<feature type="transmembrane region" description="Helical" evidence="8">
    <location>
        <begin position="435"/>
        <end position="453"/>
    </location>
</feature>
<dbReference type="Gene3D" id="1.20.1720.10">
    <property type="entry name" value="Multidrug resistance protein D"/>
    <property type="match status" value="1"/>
</dbReference>
<evidence type="ECO:0000313" key="10">
    <source>
        <dbReference type="EMBL" id="KAK8876854.1"/>
    </source>
</evidence>
<feature type="compositionally biased region" description="Basic and acidic residues" evidence="7">
    <location>
        <begin position="555"/>
        <end position="565"/>
    </location>
</feature>
<organism evidence="10 11">
    <name type="scientific">Apiospora arundinis</name>
    <dbReference type="NCBI Taxonomy" id="335852"/>
    <lineage>
        <taxon>Eukaryota</taxon>
        <taxon>Fungi</taxon>
        <taxon>Dikarya</taxon>
        <taxon>Ascomycota</taxon>
        <taxon>Pezizomycotina</taxon>
        <taxon>Sordariomycetes</taxon>
        <taxon>Xylariomycetidae</taxon>
        <taxon>Amphisphaeriales</taxon>
        <taxon>Apiosporaceae</taxon>
        <taxon>Apiospora</taxon>
    </lineage>
</organism>
<evidence type="ECO:0000256" key="2">
    <source>
        <dbReference type="ARBA" id="ARBA00022448"/>
    </source>
</evidence>
<gene>
    <name evidence="10" type="ORF">PGQ11_001800</name>
</gene>
<dbReference type="CDD" id="cd17502">
    <property type="entry name" value="MFS_Azr1_MDR_like"/>
    <property type="match status" value="1"/>
</dbReference>
<dbReference type="PROSITE" id="PS50850">
    <property type="entry name" value="MFS"/>
    <property type="match status" value="1"/>
</dbReference>
<dbReference type="PRINTS" id="PR01036">
    <property type="entry name" value="TCRTETB"/>
</dbReference>
<feature type="transmembrane region" description="Helical" evidence="8">
    <location>
        <begin position="106"/>
        <end position="125"/>
    </location>
</feature>
<protein>
    <submittedName>
        <fullName evidence="10">MFS general substrate transporter</fullName>
    </submittedName>
</protein>
<dbReference type="InterPro" id="IPR020846">
    <property type="entry name" value="MFS_dom"/>
</dbReference>
<dbReference type="EMBL" id="JAPCWZ010000002">
    <property type="protein sequence ID" value="KAK8876854.1"/>
    <property type="molecule type" value="Genomic_DNA"/>
</dbReference>
<dbReference type="Pfam" id="PF07690">
    <property type="entry name" value="MFS_1"/>
    <property type="match status" value="1"/>
</dbReference>
<dbReference type="SUPFAM" id="SSF103473">
    <property type="entry name" value="MFS general substrate transporter"/>
    <property type="match status" value="1"/>
</dbReference>
<feature type="transmembrane region" description="Helical" evidence="8">
    <location>
        <begin position="194"/>
        <end position="216"/>
    </location>
</feature>
<feature type="transmembrane region" description="Helical" evidence="8">
    <location>
        <begin position="237"/>
        <end position="255"/>
    </location>
</feature>
<evidence type="ECO:0000259" key="9">
    <source>
        <dbReference type="PROSITE" id="PS50850"/>
    </source>
</evidence>
<name>A0ABR2JGK0_9PEZI</name>
<keyword evidence="11" id="KW-1185">Reference proteome</keyword>
<keyword evidence="5 8" id="KW-0472">Membrane</keyword>
<evidence type="ECO:0000256" key="6">
    <source>
        <dbReference type="ARBA" id="ARBA00023180"/>
    </source>
</evidence>
<evidence type="ECO:0000256" key="5">
    <source>
        <dbReference type="ARBA" id="ARBA00023136"/>
    </source>
</evidence>
<evidence type="ECO:0000256" key="3">
    <source>
        <dbReference type="ARBA" id="ARBA00022692"/>
    </source>
</evidence>
<dbReference type="InterPro" id="IPR011701">
    <property type="entry name" value="MFS"/>
</dbReference>
<feature type="transmembrane region" description="Helical" evidence="8">
    <location>
        <begin position="131"/>
        <end position="152"/>
    </location>
</feature>
<evidence type="ECO:0000256" key="1">
    <source>
        <dbReference type="ARBA" id="ARBA00004141"/>
    </source>
</evidence>
<feature type="transmembrane region" description="Helical" evidence="8">
    <location>
        <begin position="36"/>
        <end position="55"/>
    </location>
</feature>
<reference evidence="10 11" key="1">
    <citation type="journal article" date="2024" name="IMA Fungus">
        <title>Apiospora arundinis, a panoply of carbohydrate-active enzymes and secondary metabolites.</title>
        <authorList>
            <person name="Sorensen T."/>
            <person name="Petersen C."/>
            <person name="Muurmann A.T."/>
            <person name="Christiansen J.V."/>
            <person name="Brundto M.L."/>
            <person name="Overgaard C.K."/>
            <person name="Boysen A.T."/>
            <person name="Wollenberg R.D."/>
            <person name="Larsen T.O."/>
            <person name="Sorensen J.L."/>
            <person name="Nielsen K.L."/>
            <person name="Sondergaard T.E."/>
        </authorList>
    </citation>
    <scope>NUCLEOTIDE SEQUENCE [LARGE SCALE GENOMIC DNA]</scope>
    <source>
        <strain evidence="10 11">AAU 773</strain>
    </source>
</reference>
<evidence type="ECO:0000256" key="7">
    <source>
        <dbReference type="SAM" id="MobiDB-lite"/>
    </source>
</evidence>
<feature type="transmembrane region" description="Helical" evidence="8">
    <location>
        <begin position="368"/>
        <end position="387"/>
    </location>
</feature>
<feature type="transmembrane region" description="Helical" evidence="8">
    <location>
        <begin position="393"/>
        <end position="415"/>
    </location>
</feature>
<keyword evidence="4 8" id="KW-1133">Transmembrane helix</keyword>
<feature type="transmembrane region" description="Helical" evidence="8">
    <location>
        <begin position="341"/>
        <end position="361"/>
    </location>
</feature>
<feature type="transmembrane region" description="Helical" evidence="8">
    <location>
        <begin position="75"/>
        <end position="94"/>
    </location>
</feature>
<keyword evidence="3 8" id="KW-0812">Transmembrane</keyword>
<dbReference type="PANTHER" id="PTHR23501:SF187">
    <property type="entry name" value="MAJOR FACILITATOR SUPERFAMILY (MFS) PROFILE DOMAIN-CONTAINING PROTEIN"/>
    <property type="match status" value="1"/>
</dbReference>
<evidence type="ECO:0000256" key="4">
    <source>
        <dbReference type="ARBA" id="ARBA00022989"/>
    </source>
</evidence>
<sequence length="565" mass="61113">METRTERRPVTPSDAQPGQGQLAGASVNVGLGAKGWRFWTIFAALAITSLLAAVESTVTSTAMPAIARALDSGELYVWFANAYTLTSTAFLPFFGQIADIFGRRWLTITIVAVFALGSGVSGGAYSTGMLIAGRAVQGVGGGGIILMIEMIICDLVPLRERGAAMGIIFAVFALGSSMGPFIGGIITQRVTWRWVFWINLPIAAVALVLLITFLHVKHDRESSVISRLRRLDYTGNALLVASVTAVLLALTYGGTRYSWSSWHVLLLLVLGFLGLGLFIAYESSRWCAEPMTPPHLFRNRTSAAAFCLTFVHSFYSFWVLYFLPVYFQGVQMADPTRSGVLLLPTVIILVPAGLVSGMLLSKFGKYRVIHLAGFALMTLGLGLFILLDNESRLSLYIGLQFFGGVGSGLVLSTLLPATQAALSEKDTASSTAAWAFIRSLGTVWGVSVPAAIFNSRADSLSWSIDDVSTRDMLRNGQAYSHASADWLSGLPNTTLSQVTNVFSEILRTVWIVLTAIAAVSVLIVFVEKEIKMREELDTEYGISVPENTATTTIEPRNDKEESKAD</sequence>
<feature type="region of interest" description="Disordered" evidence="7">
    <location>
        <begin position="546"/>
        <end position="565"/>
    </location>
</feature>
<proteinExistence type="predicted"/>
<keyword evidence="2" id="KW-0813">Transport</keyword>
<dbReference type="Gene3D" id="1.20.1250.20">
    <property type="entry name" value="MFS general substrate transporter like domains"/>
    <property type="match status" value="1"/>
</dbReference>
<feature type="transmembrane region" description="Helical" evidence="8">
    <location>
        <begin position="261"/>
        <end position="281"/>
    </location>
</feature>
<comment type="caution">
    <text evidence="10">The sequence shown here is derived from an EMBL/GenBank/DDBJ whole genome shotgun (WGS) entry which is preliminary data.</text>
</comment>
<evidence type="ECO:0000313" key="11">
    <source>
        <dbReference type="Proteomes" id="UP001390339"/>
    </source>
</evidence>
<evidence type="ECO:0000256" key="8">
    <source>
        <dbReference type="SAM" id="Phobius"/>
    </source>
</evidence>
<feature type="transmembrane region" description="Helical" evidence="8">
    <location>
        <begin position="164"/>
        <end position="188"/>
    </location>
</feature>
<feature type="region of interest" description="Disordered" evidence="7">
    <location>
        <begin position="1"/>
        <end position="21"/>
    </location>
</feature>
<feature type="transmembrane region" description="Helical" evidence="8">
    <location>
        <begin position="505"/>
        <end position="526"/>
    </location>
</feature>
<dbReference type="PANTHER" id="PTHR23501">
    <property type="entry name" value="MAJOR FACILITATOR SUPERFAMILY"/>
    <property type="match status" value="1"/>
</dbReference>